<name>A0AAN7WQY4_ELEMC</name>
<evidence type="ECO:0000313" key="1">
    <source>
        <dbReference type="EMBL" id="KAK5847731.1"/>
    </source>
</evidence>
<dbReference type="EMBL" id="JAUZQC010000026">
    <property type="protein sequence ID" value="KAK5847731.1"/>
    <property type="molecule type" value="Genomic_DNA"/>
</dbReference>
<reference evidence="1 2" key="1">
    <citation type="journal article" date="2023" name="Genes (Basel)">
        <title>Chromosome-Level Genome Assembly and Circadian Gene Repertoire of the Patagonia Blennie Eleginops maclovinus-The Closest Ancestral Proxy of Antarctic Cryonotothenioids.</title>
        <authorList>
            <person name="Cheng C.C."/>
            <person name="Rivera-Colon A.G."/>
            <person name="Minhas B.F."/>
            <person name="Wilson L."/>
            <person name="Rayamajhi N."/>
            <person name="Vargas-Chacoff L."/>
            <person name="Catchen J.M."/>
        </authorList>
    </citation>
    <scope>NUCLEOTIDE SEQUENCE [LARGE SCALE GENOMIC DNA]</scope>
    <source>
        <strain evidence="1">JMC-PN-2008</strain>
    </source>
</reference>
<sequence length="75" mass="8312">MESVRKQFNPEHSLAFGAAFYTDCHVQKAADALQGFEGQMVCPSEDMDVPIGLNLHMDTVVRRLIKDKSGVPFSV</sequence>
<accession>A0AAN7WQY4</accession>
<comment type="caution">
    <text evidence="1">The sequence shown here is derived from an EMBL/GenBank/DDBJ whole genome shotgun (WGS) entry which is preliminary data.</text>
</comment>
<reference evidence="1 2" key="2">
    <citation type="journal article" date="2023" name="Mol. Biol. Evol.">
        <title>Genomics of Secondarily Temperate Adaptation in the Only Non-Antarctic Icefish.</title>
        <authorList>
            <person name="Rivera-Colon A.G."/>
            <person name="Rayamajhi N."/>
            <person name="Minhas B.F."/>
            <person name="Madrigal G."/>
            <person name="Bilyk K.T."/>
            <person name="Yoon V."/>
            <person name="Hune M."/>
            <person name="Gregory S."/>
            <person name="Cheng C.H.C."/>
            <person name="Catchen J.M."/>
        </authorList>
    </citation>
    <scope>NUCLEOTIDE SEQUENCE [LARGE SCALE GENOMIC DNA]</scope>
    <source>
        <strain evidence="1">JMC-PN-2008</strain>
    </source>
</reference>
<protein>
    <submittedName>
        <fullName evidence="1">Uncharacterized protein</fullName>
    </submittedName>
</protein>
<proteinExistence type="predicted"/>
<keyword evidence="2" id="KW-1185">Reference proteome</keyword>
<organism evidence="1 2">
    <name type="scientific">Eleginops maclovinus</name>
    <name type="common">Patagonian blennie</name>
    <name type="synonym">Eleginus maclovinus</name>
    <dbReference type="NCBI Taxonomy" id="56733"/>
    <lineage>
        <taxon>Eukaryota</taxon>
        <taxon>Metazoa</taxon>
        <taxon>Chordata</taxon>
        <taxon>Craniata</taxon>
        <taxon>Vertebrata</taxon>
        <taxon>Euteleostomi</taxon>
        <taxon>Actinopterygii</taxon>
        <taxon>Neopterygii</taxon>
        <taxon>Teleostei</taxon>
        <taxon>Neoteleostei</taxon>
        <taxon>Acanthomorphata</taxon>
        <taxon>Eupercaria</taxon>
        <taxon>Perciformes</taxon>
        <taxon>Notothenioidei</taxon>
        <taxon>Eleginopidae</taxon>
        <taxon>Eleginops</taxon>
    </lineage>
</organism>
<gene>
    <name evidence="1" type="ORF">PBY51_016837</name>
</gene>
<dbReference type="Proteomes" id="UP001346869">
    <property type="component" value="Unassembled WGS sequence"/>
</dbReference>
<evidence type="ECO:0000313" key="2">
    <source>
        <dbReference type="Proteomes" id="UP001346869"/>
    </source>
</evidence>
<dbReference type="AlphaFoldDB" id="A0AAN7WQY4"/>